<dbReference type="Pfam" id="PF00072">
    <property type="entry name" value="Response_reg"/>
    <property type="match status" value="1"/>
</dbReference>
<evidence type="ECO:0000313" key="5">
    <source>
        <dbReference type="Proteomes" id="UP001063350"/>
    </source>
</evidence>
<accession>A0A915U8X0</accession>
<evidence type="ECO:0000256" key="1">
    <source>
        <dbReference type="ARBA" id="ARBA00022553"/>
    </source>
</evidence>
<dbReference type="EMBL" id="AP024233">
    <property type="protein sequence ID" value="BCO07775.1"/>
    <property type="molecule type" value="Genomic_DNA"/>
</dbReference>
<keyword evidence="1 2" id="KW-0597">Phosphoprotein</keyword>
<evidence type="ECO:0000259" key="3">
    <source>
        <dbReference type="PROSITE" id="PS50110"/>
    </source>
</evidence>
<reference evidence="4" key="1">
    <citation type="submission" date="2020-12" db="EMBL/GenBank/DDBJ databases">
        <title>Desulfobium dissulfuricans gen. nov., sp. nov., a novel mesophilic, sulfate-reducing bacterium isolated from a deep-sea hydrothermal vent.</title>
        <authorList>
            <person name="Hashimoto Y."/>
            <person name="Tame A."/>
            <person name="Sawayama S."/>
            <person name="Miyazaki J."/>
            <person name="Takai K."/>
            <person name="Nakagawa S."/>
        </authorList>
    </citation>
    <scope>NUCLEOTIDE SEQUENCE</scope>
    <source>
        <strain evidence="4">GF1</strain>
    </source>
</reference>
<proteinExistence type="predicted"/>
<dbReference type="KEGG" id="ddu:GF1_01510"/>
<gene>
    <name evidence="4" type="ORF">GF1_01510</name>
</gene>
<dbReference type="PROSITE" id="PS50110">
    <property type="entry name" value="RESPONSE_REGULATORY"/>
    <property type="match status" value="1"/>
</dbReference>
<dbReference type="PANTHER" id="PTHR44591:SF3">
    <property type="entry name" value="RESPONSE REGULATORY DOMAIN-CONTAINING PROTEIN"/>
    <property type="match status" value="1"/>
</dbReference>
<feature type="domain" description="Response regulatory" evidence="3">
    <location>
        <begin position="1"/>
        <end position="108"/>
    </location>
</feature>
<organism evidence="4 5">
    <name type="scientific">Desulfolithobacter dissulfuricans</name>
    <dbReference type="NCBI Taxonomy" id="2795293"/>
    <lineage>
        <taxon>Bacteria</taxon>
        <taxon>Pseudomonadati</taxon>
        <taxon>Thermodesulfobacteriota</taxon>
        <taxon>Desulfobulbia</taxon>
        <taxon>Desulfobulbales</taxon>
        <taxon>Desulfobulbaceae</taxon>
        <taxon>Desulfolithobacter</taxon>
    </lineage>
</organism>
<dbReference type="Proteomes" id="UP001063350">
    <property type="component" value="Chromosome"/>
</dbReference>
<dbReference type="GO" id="GO:0000160">
    <property type="term" value="P:phosphorelay signal transduction system"/>
    <property type="evidence" value="ECO:0007669"/>
    <property type="project" value="InterPro"/>
</dbReference>
<dbReference type="InterPro" id="IPR001789">
    <property type="entry name" value="Sig_transdc_resp-reg_receiver"/>
</dbReference>
<dbReference type="InterPro" id="IPR011006">
    <property type="entry name" value="CheY-like_superfamily"/>
</dbReference>
<evidence type="ECO:0000313" key="4">
    <source>
        <dbReference type="EMBL" id="BCO07775.1"/>
    </source>
</evidence>
<sequence length="114" mass="12522">MLVDLGIRMLAHLGYQVTGETDSRLALETFCRDPQRFDLVITDQTMPGLLGTELAEQMIDIRPDLPVLLCSGYGTRTTEEKAGNSGIHDVLPKPLSLPVLARTVAEALNRNNEC</sequence>
<dbReference type="Gene3D" id="3.40.50.2300">
    <property type="match status" value="1"/>
</dbReference>
<dbReference type="InterPro" id="IPR050595">
    <property type="entry name" value="Bact_response_regulator"/>
</dbReference>
<dbReference type="PANTHER" id="PTHR44591">
    <property type="entry name" value="STRESS RESPONSE REGULATOR PROTEIN 1"/>
    <property type="match status" value="1"/>
</dbReference>
<dbReference type="AlphaFoldDB" id="A0A915U8X0"/>
<name>A0A915U8X0_9BACT</name>
<dbReference type="SUPFAM" id="SSF52172">
    <property type="entry name" value="CheY-like"/>
    <property type="match status" value="1"/>
</dbReference>
<protein>
    <recommendedName>
        <fullName evidence="3">Response regulatory domain-containing protein</fullName>
    </recommendedName>
</protein>
<dbReference type="CDD" id="cd00156">
    <property type="entry name" value="REC"/>
    <property type="match status" value="1"/>
</dbReference>
<evidence type="ECO:0000256" key="2">
    <source>
        <dbReference type="PROSITE-ProRule" id="PRU00169"/>
    </source>
</evidence>
<keyword evidence="5" id="KW-1185">Reference proteome</keyword>
<dbReference type="SMART" id="SM00448">
    <property type="entry name" value="REC"/>
    <property type="match status" value="1"/>
</dbReference>
<dbReference type="RefSeq" id="WP_267927717.1">
    <property type="nucleotide sequence ID" value="NZ_AP024233.1"/>
</dbReference>
<feature type="modified residue" description="4-aspartylphosphate" evidence="2">
    <location>
        <position position="43"/>
    </location>
</feature>